<dbReference type="OrthoDB" id="3251181at2759"/>
<dbReference type="Proteomes" id="UP000467700">
    <property type="component" value="Unassembled WGS sequence"/>
</dbReference>
<accession>A0A8S0VUG5</accession>
<dbReference type="AlphaFoldDB" id="A0A8S0VUG5"/>
<comment type="caution">
    <text evidence="2">The sequence shown here is derived from an EMBL/GenBank/DDBJ whole genome shotgun (WGS) entry which is preliminary data.</text>
</comment>
<sequence>MAASMPSLMVASTTDDGSFMEYLDAETSVPSLVSMSSSGLMDSDEEEVDKGIEKETEDKEVSGGVMEEEGDVQGNFIIDVPTDTGAEPYTSFAGAVIEASDTPKPQCELYDSGASRHMTPFRNQLINYVPIDARPITTADK</sequence>
<evidence type="ECO:0000313" key="3">
    <source>
        <dbReference type="Proteomes" id="UP000467700"/>
    </source>
</evidence>
<feature type="region of interest" description="Disordered" evidence="1">
    <location>
        <begin position="33"/>
        <end position="73"/>
    </location>
</feature>
<evidence type="ECO:0000313" key="2">
    <source>
        <dbReference type="EMBL" id="CAA7270189.1"/>
    </source>
</evidence>
<evidence type="ECO:0000256" key="1">
    <source>
        <dbReference type="SAM" id="MobiDB-lite"/>
    </source>
</evidence>
<feature type="compositionally biased region" description="Basic and acidic residues" evidence="1">
    <location>
        <begin position="49"/>
        <end position="61"/>
    </location>
</feature>
<dbReference type="EMBL" id="CACVBS010000086">
    <property type="protein sequence ID" value="CAA7270189.1"/>
    <property type="molecule type" value="Genomic_DNA"/>
</dbReference>
<organism evidence="2 3">
    <name type="scientific">Cyclocybe aegerita</name>
    <name type="common">Black poplar mushroom</name>
    <name type="synonym">Agrocybe aegerita</name>
    <dbReference type="NCBI Taxonomy" id="1973307"/>
    <lineage>
        <taxon>Eukaryota</taxon>
        <taxon>Fungi</taxon>
        <taxon>Dikarya</taxon>
        <taxon>Basidiomycota</taxon>
        <taxon>Agaricomycotina</taxon>
        <taxon>Agaricomycetes</taxon>
        <taxon>Agaricomycetidae</taxon>
        <taxon>Agaricales</taxon>
        <taxon>Agaricineae</taxon>
        <taxon>Bolbitiaceae</taxon>
        <taxon>Cyclocybe</taxon>
    </lineage>
</organism>
<name>A0A8S0VUG5_CYCAE</name>
<reference evidence="2 3" key="1">
    <citation type="submission" date="2020-01" db="EMBL/GenBank/DDBJ databases">
        <authorList>
            <person name="Gupta K D."/>
        </authorList>
    </citation>
    <scope>NUCLEOTIDE SEQUENCE [LARGE SCALE GENOMIC DNA]</scope>
</reference>
<protein>
    <submittedName>
        <fullName evidence="2">Uncharacterized protein</fullName>
    </submittedName>
</protein>
<proteinExistence type="predicted"/>
<gene>
    <name evidence="2" type="ORF">AAE3_LOCUS12423</name>
</gene>
<keyword evidence="3" id="KW-1185">Reference proteome</keyword>